<dbReference type="PANTHER" id="PTHR22789">
    <property type="entry name" value="FUCULOSE PHOSPHATE ALDOLASE"/>
    <property type="match status" value="1"/>
</dbReference>
<dbReference type="STRING" id="1844006.PhaeoP97_01633"/>
<dbReference type="GO" id="GO:0005829">
    <property type="term" value="C:cytosol"/>
    <property type="evidence" value="ECO:0007669"/>
    <property type="project" value="TreeGrafter"/>
</dbReference>
<dbReference type="InterPro" id="IPR036409">
    <property type="entry name" value="Aldolase_II/adducin_N_sf"/>
</dbReference>
<organism evidence="4 5">
    <name type="scientific">Phaeobacter porticola</name>
    <dbReference type="NCBI Taxonomy" id="1844006"/>
    <lineage>
        <taxon>Bacteria</taxon>
        <taxon>Pseudomonadati</taxon>
        <taxon>Pseudomonadota</taxon>
        <taxon>Alphaproteobacteria</taxon>
        <taxon>Rhodobacterales</taxon>
        <taxon>Roseobacteraceae</taxon>
        <taxon>Phaeobacter</taxon>
    </lineage>
</organism>
<reference evidence="5" key="1">
    <citation type="submission" date="2016-07" db="EMBL/GenBank/DDBJ databases">
        <title>Phaeobacter portensis sp. nov., a tropodithietic acid producing bacterium isolated from a German harbor.</title>
        <authorList>
            <person name="Freese H.M."/>
            <person name="Bunk B."/>
            <person name="Breider S."/>
            <person name="Brinkhoff T."/>
        </authorList>
    </citation>
    <scope>NUCLEOTIDE SEQUENCE [LARGE SCALE GENOMIC DNA]</scope>
    <source>
        <strain evidence="5">P97</strain>
    </source>
</reference>
<keyword evidence="2" id="KW-0456">Lyase</keyword>
<keyword evidence="5" id="KW-1185">Reference proteome</keyword>
<dbReference type="RefSeq" id="WP_072504644.1">
    <property type="nucleotide sequence ID" value="NZ_CP016364.1"/>
</dbReference>
<dbReference type="PANTHER" id="PTHR22789:SF0">
    <property type="entry name" value="3-OXO-TETRONATE 4-PHOSPHATE DECARBOXYLASE-RELATED"/>
    <property type="match status" value="1"/>
</dbReference>
<proteinExistence type="predicted"/>
<dbReference type="SUPFAM" id="SSF53639">
    <property type="entry name" value="AraD/HMP-PK domain-like"/>
    <property type="match status" value="1"/>
</dbReference>
<evidence type="ECO:0000313" key="4">
    <source>
        <dbReference type="EMBL" id="APG47051.1"/>
    </source>
</evidence>
<keyword evidence="1" id="KW-0479">Metal-binding</keyword>
<feature type="domain" description="Class II aldolase/adducin N-terminal" evidence="3">
    <location>
        <begin position="14"/>
        <end position="192"/>
    </location>
</feature>
<sequence>MTDIAPEDSNTLRQSIIDACLEMNRNGINQGTSGNISLRIAGGEMLITPSGIPYEAMTPEMIVRMSVVGSPDPQDGQPAPSSEWQFHQALLSAKPEAMAVVHAHPVNCCALAVNHMPIPACHYMVAAFGGHDVPLADYALFGSSELSNHVVAAMANREGCLMANHGAICTGDTLARAMWRMAELEHLAATYIRARSIGTPRLLSHAQIDEALAAFTSYGLKQD</sequence>
<dbReference type="AlphaFoldDB" id="A0A1L3I4L1"/>
<protein>
    <submittedName>
        <fullName evidence="4">Putative L-fuculose phosphate aldolase</fullName>
    </submittedName>
</protein>
<dbReference type="InterPro" id="IPR050197">
    <property type="entry name" value="Aldolase_class_II_sugar_metab"/>
</dbReference>
<dbReference type="Gene3D" id="3.40.225.10">
    <property type="entry name" value="Class II aldolase/adducin N-terminal domain"/>
    <property type="match status" value="1"/>
</dbReference>
<evidence type="ECO:0000256" key="1">
    <source>
        <dbReference type="ARBA" id="ARBA00022723"/>
    </source>
</evidence>
<evidence type="ECO:0000313" key="5">
    <source>
        <dbReference type="Proteomes" id="UP000183859"/>
    </source>
</evidence>
<evidence type="ECO:0000259" key="3">
    <source>
        <dbReference type="SMART" id="SM01007"/>
    </source>
</evidence>
<name>A0A1L3I4L1_9RHOB</name>
<dbReference type="OrthoDB" id="5291399at2"/>
<dbReference type="Proteomes" id="UP000183859">
    <property type="component" value="Chromosome"/>
</dbReference>
<dbReference type="GO" id="GO:0019323">
    <property type="term" value="P:pentose catabolic process"/>
    <property type="evidence" value="ECO:0007669"/>
    <property type="project" value="TreeGrafter"/>
</dbReference>
<dbReference type="GO" id="GO:0046872">
    <property type="term" value="F:metal ion binding"/>
    <property type="evidence" value="ECO:0007669"/>
    <property type="project" value="UniProtKB-KW"/>
</dbReference>
<dbReference type="KEGG" id="php:PhaeoP97_01633"/>
<dbReference type="Pfam" id="PF00596">
    <property type="entry name" value="Aldolase_II"/>
    <property type="match status" value="1"/>
</dbReference>
<dbReference type="EMBL" id="CP016364">
    <property type="protein sequence ID" value="APG47051.1"/>
    <property type="molecule type" value="Genomic_DNA"/>
</dbReference>
<dbReference type="SMART" id="SM01007">
    <property type="entry name" value="Aldolase_II"/>
    <property type="match status" value="1"/>
</dbReference>
<accession>A0A1L3I4L1</accession>
<dbReference type="InterPro" id="IPR001303">
    <property type="entry name" value="Aldolase_II/adducin_N"/>
</dbReference>
<evidence type="ECO:0000256" key="2">
    <source>
        <dbReference type="ARBA" id="ARBA00023239"/>
    </source>
</evidence>
<dbReference type="GO" id="GO:0016832">
    <property type="term" value="F:aldehyde-lyase activity"/>
    <property type="evidence" value="ECO:0007669"/>
    <property type="project" value="TreeGrafter"/>
</dbReference>
<gene>
    <name evidence="4" type="ORF">PhaeoP97_01633</name>
</gene>